<comment type="similarity">
    <text evidence="2">Belongs to the TrkH potassium transport family.</text>
</comment>
<feature type="binding site" evidence="12">
    <location>
        <position position="428"/>
    </location>
    <ligand>
        <name>K(+)</name>
        <dbReference type="ChEBI" id="CHEBI:29103"/>
    </ligand>
</feature>
<keyword evidence="5" id="KW-0997">Cell inner membrane</keyword>
<dbReference type="PIRSF" id="PIRSF006247">
    <property type="entry name" value="TrkH"/>
    <property type="match status" value="1"/>
</dbReference>
<keyword evidence="6" id="KW-0633">Potassium transport</keyword>
<keyword evidence="7 13" id="KW-0812">Transmembrane</keyword>
<feature type="transmembrane region" description="Helical" evidence="13">
    <location>
        <begin position="447"/>
        <end position="470"/>
    </location>
</feature>
<feature type="binding site" evidence="12">
    <location>
        <position position="427"/>
    </location>
    <ligand>
        <name>K(+)</name>
        <dbReference type="ChEBI" id="CHEBI:29103"/>
    </ligand>
</feature>
<dbReference type="GO" id="GO:0005886">
    <property type="term" value="C:plasma membrane"/>
    <property type="evidence" value="ECO:0007669"/>
    <property type="project" value="UniProtKB-SubCell"/>
</dbReference>
<feature type="transmembrane region" description="Helical" evidence="13">
    <location>
        <begin position="328"/>
        <end position="346"/>
    </location>
</feature>
<sequence length="482" mass="52080">MGGFVRYALGTALRAVGLVMLAFVLVAWAWGEDVRGFLLGAGVGLALGQLLRMTGTPKAEPKRAEGLFIVAVIWLLVPLLGALPFWVSGHVGLLDAYFEAMSGFTTTGATILPDFGLFNQSLFLWRGLTQWFGGVGIIVLFVAVLPHFAVAGRQLFFAESTGVQKEKLTPRLRHTAEMVLRVYVLLTGLAVLGYWLAGMPLYDALANALTTMPAGGFSPNPLSFAGYPAAAQWVAVVFMFFAGANFLLIASALFGRASRTPWRDPEFRVYSGAFLAGSLVLAVYHVYLHDYGVEAALRHAFFQVASLLTSTGYASVDYTQWVVPAQALLIFLMFISGSAGSAAGGVKSVRWLVMTNHVLRELKRTLHPNAVLPLRLGTKAVGEDVLRSVSSFVILYLFVFVLGTMVIVFTEGDLVVAFTSSAAFIGNVGPGLGTVGPMGSFADLHPLAKLVGIFQMWAGRIELIPVLLLFHPDTWRALRRSR</sequence>
<dbReference type="GO" id="GO:0015379">
    <property type="term" value="F:potassium:chloride symporter activity"/>
    <property type="evidence" value="ECO:0007669"/>
    <property type="project" value="InterPro"/>
</dbReference>
<feature type="binding site" evidence="12">
    <location>
        <position position="106"/>
    </location>
    <ligand>
        <name>K(+)</name>
        <dbReference type="ChEBI" id="CHEBI:29103"/>
    </ligand>
</feature>
<feature type="transmembrane region" description="Helical" evidence="13">
    <location>
        <begin position="389"/>
        <end position="409"/>
    </location>
</feature>
<dbReference type="RefSeq" id="WP_147147955.1">
    <property type="nucleotide sequence ID" value="NZ_BJXN01000012.1"/>
</dbReference>
<feature type="transmembrane region" description="Helical" evidence="13">
    <location>
        <begin position="178"/>
        <end position="197"/>
    </location>
</feature>
<keyword evidence="8 12" id="KW-0630">Potassium</keyword>
<keyword evidence="10" id="KW-0406">Ion transport</keyword>
<dbReference type="OrthoDB" id="9810952at2"/>
<feature type="transmembrane region" description="Helical" evidence="13">
    <location>
        <begin position="299"/>
        <end position="316"/>
    </location>
</feature>
<reference evidence="14 15" key="1">
    <citation type="submission" date="2019-07" db="EMBL/GenBank/DDBJ databases">
        <title>Whole genome shotgun sequence of Oceanithermus desulfurans NBRC 100063.</title>
        <authorList>
            <person name="Hosoyama A."/>
            <person name="Uohara A."/>
            <person name="Ohji S."/>
            <person name="Ichikawa N."/>
        </authorList>
    </citation>
    <scope>NUCLEOTIDE SEQUENCE [LARGE SCALE GENOMIC DNA]</scope>
    <source>
        <strain evidence="14 15">NBRC 100063</strain>
    </source>
</reference>
<feature type="transmembrane region" description="Helical" evidence="13">
    <location>
        <begin position="267"/>
        <end position="287"/>
    </location>
</feature>
<feature type="binding site" evidence="12">
    <location>
        <position position="311"/>
    </location>
    <ligand>
        <name>K(+)</name>
        <dbReference type="ChEBI" id="CHEBI:29103"/>
    </ligand>
</feature>
<dbReference type="AlphaFoldDB" id="A0A511RL24"/>
<dbReference type="Pfam" id="PF02386">
    <property type="entry name" value="TrkH"/>
    <property type="match status" value="1"/>
</dbReference>
<feature type="transmembrane region" description="Helical" evidence="13">
    <location>
        <begin position="12"/>
        <end position="30"/>
    </location>
</feature>
<evidence type="ECO:0000256" key="3">
    <source>
        <dbReference type="ARBA" id="ARBA00022448"/>
    </source>
</evidence>
<evidence type="ECO:0000313" key="15">
    <source>
        <dbReference type="Proteomes" id="UP000321827"/>
    </source>
</evidence>
<evidence type="ECO:0000256" key="8">
    <source>
        <dbReference type="ARBA" id="ARBA00022958"/>
    </source>
</evidence>
<evidence type="ECO:0000256" key="7">
    <source>
        <dbReference type="ARBA" id="ARBA00022692"/>
    </source>
</evidence>
<dbReference type="GO" id="GO:0046872">
    <property type="term" value="F:metal ion binding"/>
    <property type="evidence" value="ECO:0007669"/>
    <property type="project" value="UniProtKB-KW"/>
</dbReference>
<name>A0A511RL24_9DEIN</name>
<organism evidence="14 15">
    <name type="scientific">Oceanithermus desulfurans NBRC 100063</name>
    <dbReference type="NCBI Taxonomy" id="1227550"/>
    <lineage>
        <taxon>Bacteria</taxon>
        <taxon>Thermotogati</taxon>
        <taxon>Deinococcota</taxon>
        <taxon>Deinococci</taxon>
        <taxon>Thermales</taxon>
        <taxon>Thermaceae</taxon>
        <taxon>Oceanithermus</taxon>
    </lineage>
</organism>
<feature type="transmembrane region" description="Helical" evidence="13">
    <location>
        <begin position="66"/>
        <end position="87"/>
    </location>
</feature>
<comment type="caution">
    <text evidence="14">The sequence shown here is derived from an EMBL/GenBank/DDBJ whole genome shotgun (WGS) entry which is preliminary data.</text>
</comment>
<evidence type="ECO:0000256" key="2">
    <source>
        <dbReference type="ARBA" id="ARBA00009137"/>
    </source>
</evidence>
<comment type="subcellular location">
    <subcellularLocation>
        <location evidence="1">Cell inner membrane</location>
        <topology evidence="1">Multi-pass membrane protein</topology>
    </subcellularLocation>
</comment>
<proteinExistence type="inferred from homology"/>
<gene>
    <name evidence="14" type="ORF">ODE01S_17590</name>
</gene>
<evidence type="ECO:0000256" key="13">
    <source>
        <dbReference type="SAM" id="Phobius"/>
    </source>
</evidence>
<evidence type="ECO:0000256" key="11">
    <source>
        <dbReference type="ARBA" id="ARBA00023136"/>
    </source>
</evidence>
<feature type="binding site" evidence="12">
    <location>
        <position position="107"/>
    </location>
    <ligand>
        <name>K(+)</name>
        <dbReference type="ChEBI" id="CHEBI:29103"/>
    </ligand>
</feature>
<protein>
    <submittedName>
        <fullName evidence="14">Potassium transporter TrkG</fullName>
    </submittedName>
</protein>
<evidence type="ECO:0000256" key="5">
    <source>
        <dbReference type="ARBA" id="ARBA00022519"/>
    </source>
</evidence>
<keyword evidence="3" id="KW-0813">Transport</keyword>
<dbReference type="PANTHER" id="PTHR32024">
    <property type="entry name" value="TRK SYSTEM POTASSIUM UPTAKE PROTEIN TRKG-RELATED"/>
    <property type="match status" value="1"/>
</dbReference>
<feature type="transmembrane region" description="Helical" evidence="13">
    <location>
        <begin position="36"/>
        <end position="54"/>
    </location>
</feature>
<evidence type="ECO:0000256" key="4">
    <source>
        <dbReference type="ARBA" id="ARBA00022475"/>
    </source>
</evidence>
<keyword evidence="4" id="KW-1003">Cell membrane</keyword>
<keyword evidence="11 13" id="KW-0472">Membrane</keyword>
<evidence type="ECO:0000256" key="9">
    <source>
        <dbReference type="ARBA" id="ARBA00022989"/>
    </source>
</evidence>
<dbReference type="Proteomes" id="UP000321827">
    <property type="component" value="Unassembled WGS sequence"/>
</dbReference>
<feature type="binding site" evidence="12">
    <location>
        <position position="215"/>
    </location>
    <ligand>
        <name>K(+)</name>
        <dbReference type="ChEBI" id="CHEBI:29103"/>
    </ligand>
</feature>
<evidence type="ECO:0000313" key="14">
    <source>
        <dbReference type="EMBL" id="GEM90325.1"/>
    </source>
</evidence>
<feature type="transmembrane region" description="Helical" evidence="13">
    <location>
        <begin position="131"/>
        <end position="157"/>
    </location>
</feature>
<accession>A0A511RL24</accession>
<dbReference type="PANTHER" id="PTHR32024:SF2">
    <property type="entry name" value="TRK SYSTEM POTASSIUM UPTAKE PROTEIN TRKG-RELATED"/>
    <property type="match status" value="1"/>
</dbReference>
<evidence type="ECO:0000256" key="6">
    <source>
        <dbReference type="ARBA" id="ARBA00022538"/>
    </source>
</evidence>
<evidence type="ECO:0000256" key="1">
    <source>
        <dbReference type="ARBA" id="ARBA00004429"/>
    </source>
</evidence>
<keyword evidence="9 13" id="KW-1133">Transmembrane helix</keyword>
<keyword evidence="12" id="KW-0479">Metal-binding</keyword>
<evidence type="ECO:0000256" key="10">
    <source>
        <dbReference type="ARBA" id="ARBA00023065"/>
    </source>
</evidence>
<dbReference type="InterPro" id="IPR004772">
    <property type="entry name" value="TrkH"/>
</dbReference>
<evidence type="ECO:0000256" key="12">
    <source>
        <dbReference type="PIRSR" id="PIRSR006247-1"/>
    </source>
</evidence>
<dbReference type="InterPro" id="IPR003445">
    <property type="entry name" value="Cat_transpt"/>
</dbReference>
<feature type="transmembrane region" description="Helical" evidence="13">
    <location>
        <begin position="230"/>
        <end position="255"/>
    </location>
</feature>
<dbReference type="EMBL" id="BJXN01000012">
    <property type="protein sequence ID" value="GEM90325.1"/>
    <property type="molecule type" value="Genomic_DNA"/>
</dbReference>
<feature type="transmembrane region" description="Helical" evidence="13">
    <location>
        <begin position="414"/>
        <end position="435"/>
    </location>
</feature>